<gene>
    <name evidence="4" type="ORF">KK078_18450</name>
</gene>
<feature type="domain" description="Nudix hydrolase" evidence="3">
    <location>
        <begin position="68"/>
        <end position="196"/>
    </location>
</feature>
<dbReference type="PANTHER" id="PTHR43046:SF16">
    <property type="entry name" value="ADP-RIBOSE PYROPHOSPHATASE YJHB-RELATED"/>
    <property type="match status" value="1"/>
</dbReference>
<dbReference type="SUPFAM" id="SSF55811">
    <property type="entry name" value="Nudix"/>
    <property type="match status" value="1"/>
</dbReference>
<keyword evidence="2 4" id="KW-0378">Hydrolase</keyword>
<dbReference type="EMBL" id="JAHESC010000027">
    <property type="protein sequence ID" value="MBT1688558.1"/>
    <property type="molecule type" value="Genomic_DNA"/>
</dbReference>
<name>A0AAP2DAU3_9BACT</name>
<dbReference type="GO" id="GO:0016787">
    <property type="term" value="F:hydrolase activity"/>
    <property type="evidence" value="ECO:0007669"/>
    <property type="project" value="UniProtKB-KW"/>
</dbReference>
<reference evidence="4 5" key="1">
    <citation type="submission" date="2021-05" db="EMBL/GenBank/DDBJ databases">
        <title>A Polyphasic approach of four new species of the genus Ohtaekwangia: Ohtaekwangia histidinii sp. nov., Ohtaekwangia cretensis sp. nov., Ohtaekwangia indiensis sp. nov., Ohtaekwangia reichenbachii sp. nov. from diverse environment.</title>
        <authorList>
            <person name="Octaviana S."/>
        </authorList>
    </citation>
    <scope>NUCLEOTIDE SEQUENCE [LARGE SCALE GENOMIC DNA]</scope>
    <source>
        <strain evidence="4 5">PWU37</strain>
    </source>
</reference>
<accession>A0AAP2DAU3</accession>
<comment type="caution">
    <text evidence="4">The sequence shown here is derived from an EMBL/GenBank/DDBJ whole genome shotgun (WGS) entry which is preliminary data.</text>
</comment>
<dbReference type="InterPro" id="IPR059176">
    <property type="entry name" value="UDP-X_N"/>
</dbReference>
<evidence type="ECO:0000256" key="1">
    <source>
        <dbReference type="ARBA" id="ARBA00001946"/>
    </source>
</evidence>
<dbReference type="Pfam" id="PF12535">
    <property type="entry name" value="Nudix_N"/>
    <property type="match status" value="1"/>
</dbReference>
<dbReference type="PROSITE" id="PS51462">
    <property type="entry name" value="NUDIX"/>
    <property type="match status" value="1"/>
</dbReference>
<dbReference type="Proteomes" id="UP001319180">
    <property type="component" value="Unassembled WGS sequence"/>
</dbReference>
<comment type="cofactor">
    <cofactor evidence="1">
        <name>Mg(2+)</name>
        <dbReference type="ChEBI" id="CHEBI:18420"/>
    </cofactor>
</comment>
<dbReference type="Pfam" id="PF00293">
    <property type="entry name" value="NUDIX"/>
    <property type="match status" value="1"/>
</dbReference>
<keyword evidence="5" id="KW-1185">Reference proteome</keyword>
<dbReference type="PANTHER" id="PTHR43046">
    <property type="entry name" value="GDP-MANNOSE MANNOSYL HYDROLASE"/>
    <property type="match status" value="1"/>
</dbReference>
<protein>
    <submittedName>
        <fullName evidence="4">NUDIX hydrolase N-terminal domain-containing protein</fullName>
    </submittedName>
</protein>
<dbReference type="RefSeq" id="WP_254091784.1">
    <property type="nucleotide sequence ID" value="NZ_JAHESC010000027.1"/>
</dbReference>
<evidence type="ECO:0000259" key="3">
    <source>
        <dbReference type="PROSITE" id="PS51462"/>
    </source>
</evidence>
<evidence type="ECO:0000313" key="5">
    <source>
        <dbReference type="Proteomes" id="UP001319180"/>
    </source>
</evidence>
<sequence length="209" mass="23416">MVHDTLLTLAKRVQSIADVGLLYSGHNPYDKERYEELQSIALELMHALTNTPLPALREAFPPVRDYPTAKVDIRGLALSPEGDVLLVKESADGRWSLPGGWADIGYTPKETVVKEFREETGFEVIPVRLLAVFDKKMHPHPPQAHYVYKMVFLCQITGGAVHQAFDVQEVKFFAPAALPADFSEDRILRQQIDLLVQLAKDGTAMPYCD</sequence>
<evidence type="ECO:0000313" key="4">
    <source>
        <dbReference type="EMBL" id="MBT1688558.1"/>
    </source>
</evidence>
<organism evidence="4 5">
    <name type="scientific">Dawidia soli</name>
    <dbReference type="NCBI Taxonomy" id="2782352"/>
    <lineage>
        <taxon>Bacteria</taxon>
        <taxon>Pseudomonadati</taxon>
        <taxon>Bacteroidota</taxon>
        <taxon>Cytophagia</taxon>
        <taxon>Cytophagales</taxon>
        <taxon>Chryseotaleaceae</taxon>
        <taxon>Dawidia</taxon>
    </lineage>
</organism>
<dbReference type="InterPro" id="IPR015797">
    <property type="entry name" value="NUDIX_hydrolase-like_dom_sf"/>
</dbReference>
<dbReference type="AlphaFoldDB" id="A0AAP2DAU3"/>
<proteinExistence type="predicted"/>
<dbReference type="Gene3D" id="3.90.79.10">
    <property type="entry name" value="Nucleoside Triphosphate Pyrophosphohydrolase"/>
    <property type="match status" value="1"/>
</dbReference>
<dbReference type="Gene3D" id="6.10.250.1120">
    <property type="match status" value="1"/>
</dbReference>
<evidence type="ECO:0000256" key="2">
    <source>
        <dbReference type="ARBA" id="ARBA00022801"/>
    </source>
</evidence>
<dbReference type="InterPro" id="IPR000086">
    <property type="entry name" value="NUDIX_hydrolase_dom"/>
</dbReference>